<comment type="activity regulation">
    <text evidence="9">The formation of the proteasomal ATPase ARC-20S proteasome complex, likely via the docking of the C-termini of ARC into the intersubunit pockets in the alpha-rings, may trigger opening of the gate for substrate entry. Interconversion between the open-gate and close-gate conformations leads to a dynamic regulation of the 20S proteasome proteolysis activity.</text>
</comment>
<evidence type="ECO:0000256" key="3">
    <source>
        <dbReference type="ARBA" id="ARBA00022670"/>
    </source>
</evidence>
<dbReference type="PROSITE" id="PS51476">
    <property type="entry name" value="PROTEASOME_BETA_2"/>
    <property type="match status" value="1"/>
</dbReference>
<dbReference type="NCBIfam" id="TIGR03690">
    <property type="entry name" value="20S_bact_beta"/>
    <property type="match status" value="1"/>
</dbReference>
<dbReference type="Proteomes" id="UP001183615">
    <property type="component" value="Unassembled WGS sequence"/>
</dbReference>
<keyword evidence="12" id="KW-1185">Reference proteome</keyword>
<protein>
    <recommendedName>
        <fullName evidence="9 10">Proteasome subunit beta</fullName>
        <ecNumber evidence="9 10">3.4.25.1</ecNumber>
    </recommendedName>
    <alternativeName>
        <fullName evidence="9">20S proteasome beta subunit</fullName>
    </alternativeName>
    <alternativeName>
        <fullName evidence="9">Proteasome core protein PrcB</fullName>
    </alternativeName>
</protein>
<dbReference type="EC" id="3.4.25.1" evidence="9 10"/>
<dbReference type="GO" id="GO:0000502">
    <property type="term" value="C:proteasome complex"/>
    <property type="evidence" value="ECO:0007669"/>
    <property type="project" value="UniProtKB-KW"/>
</dbReference>
<keyword evidence="5 9" id="KW-0378">Hydrolase</keyword>
<evidence type="ECO:0000256" key="7">
    <source>
        <dbReference type="ARBA" id="ARBA00022942"/>
    </source>
</evidence>
<dbReference type="HAMAP" id="MF_02113_B">
    <property type="entry name" value="Proteasome_B_B"/>
    <property type="match status" value="1"/>
</dbReference>
<name>A0ABU2S0P7_9ACTN</name>
<dbReference type="InterPro" id="IPR029055">
    <property type="entry name" value="Ntn_hydrolases_N"/>
</dbReference>
<comment type="pathway">
    <text evidence="9">Protein degradation; proteasomal Pup-dependent pathway.</text>
</comment>
<comment type="function">
    <text evidence="9">Component of the proteasome core, a large protease complex with broad specificity involved in protein degradation.</text>
</comment>
<organism evidence="11 12">
    <name type="scientific">Streptomyces johnsoniae</name>
    <dbReference type="NCBI Taxonomy" id="3075532"/>
    <lineage>
        <taxon>Bacteria</taxon>
        <taxon>Bacillati</taxon>
        <taxon>Actinomycetota</taxon>
        <taxon>Actinomycetes</taxon>
        <taxon>Kitasatosporales</taxon>
        <taxon>Streptomycetaceae</taxon>
        <taxon>Streptomyces</taxon>
    </lineage>
</organism>
<feature type="active site" description="Nucleophile" evidence="9">
    <location>
        <position position="54"/>
    </location>
</feature>
<comment type="similarity">
    <text evidence="9">Belongs to the peptidase T1B family.</text>
</comment>
<evidence type="ECO:0000256" key="9">
    <source>
        <dbReference type="HAMAP-Rule" id="MF_02113"/>
    </source>
</evidence>
<dbReference type="GO" id="GO:0016787">
    <property type="term" value="F:hydrolase activity"/>
    <property type="evidence" value="ECO:0007669"/>
    <property type="project" value="UniProtKB-KW"/>
</dbReference>
<evidence type="ECO:0000313" key="11">
    <source>
        <dbReference type="EMBL" id="MDT0442353.1"/>
    </source>
</evidence>
<dbReference type="RefSeq" id="WP_311616789.1">
    <property type="nucleotide sequence ID" value="NZ_JAVREV010000003.1"/>
</dbReference>
<dbReference type="SUPFAM" id="SSF56235">
    <property type="entry name" value="N-terminal nucleophile aminohydrolases (Ntn hydrolases)"/>
    <property type="match status" value="1"/>
</dbReference>
<keyword evidence="2 9" id="KW-0963">Cytoplasm</keyword>
<comment type="caution">
    <text evidence="11">The sequence shown here is derived from an EMBL/GenBank/DDBJ whole genome shotgun (WGS) entry which is preliminary data.</text>
</comment>
<evidence type="ECO:0000256" key="10">
    <source>
        <dbReference type="NCBIfam" id="TIGR03690"/>
    </source>
</evidence>
<dbReference type="EMBL" id="JAVREV010000003">
    <property type="protein sequence ID" value="MDT0442353.1"/>
    <property type="molecule type" value="Genomic_DNA"/>
</dbReference>
<accession>A0ABU2S0P7</accession>
<keyword evidence="6 9" id="KW-0068">Autocatalytic cleavage</keyword>
<evidence type="ECO:0000313" key="12">
    <source>
        <dbReference type="Proteomes" id="UP001183615"/>
    </source>
</evidence>
<dbReference type="CDD" id="cd01906">
    <property type="entry name" value="proteasome_protease_HslV"/>
    <property type="match status" value="1"/>
</dbReference>
<comment type="subunit">
    <text evidence="9">The 20S proteasome core is composed of 14 alpha and 14 beta subunits that assemble into four stacked heptameric rings, resulting in a barrel-shaped structure. The two inner rings, each composed of seven catalytic beta subunits, are sandwiched by two outer rings, each composed of seven alpha subunits. The catalytic chamber with the active sites is on the inside of the barrel. Has a gated structure, the ends of the cylinder being occluded by the N-termini of the alpha-subunits. Is capped by the proteasome-associated ATPase, ARC.</text>
</comment>
<dbReference type="PANTHER" id="PTHR32194:SF0">
    <property type="entry name" value="ATP-DEPENDENT PROTEASE SUBUNIT HSLV"/>
    <property type="match status" value="1"/>
</dbReference>
<comment type="subcellular location">
    <subcellularLocation>
        <location evidence="9">Cytoplasm</location>
    </subcellularLocation>
</comment>
<dbReference type="InterPro" id="IPR001353">
    <property type="entry name" value="Proteasome_sua/b"/>
</dbReference>
<reference evidence="12" key="1">
    <citation type="submission" date="2023-07" db="EMBL/GenBank/DDBJ databases">
        <title>30 novel species of actinomycetes from the DSMZ collection.</title>
        <authorList>
            <person name="Nouioui I."/>
        </authorList>
    </citation>
    <scope>NUCLEOTIDE SEQUENCE [LARGE SCALE GENOMIC DNA]</scope>
    <source>
        <strain evidence="12">DSM 41886</strain>
    </source>
</reference>
<sequence>MSADVSDWGGLPAGFLTPGPPSFLDFLTRHAPDALPGTADIGAAGGAAGIPHGTTIVAATYADGVLLAGDRRITQGNLIAHREAEKVFPTDEYSAVGISGTVGLAVEMVRLFQLELEHYEKVEGVPLSLVGKANRLTAMVRGNLGMAMQGLAVIPLFVGYDLAAGRGRIFSFEPAGAHSEERDFAATGSGSPFARGALKKLYRPGLDAHDLTHAVIQALYDAAEEDTATGGPDPTRGLYPVVTFITRDGYHRLPDEETAEAARAVVEQRRDRPDGPWTAAL</sequence>
<keyword evidence="8 9" id="KW-0865">Zymogen</keyword>
<comment type="catalytic activity">
    <reaction evidence="1 9">
        <text>Cleavage of peptide bonds with very broad specificity.</text>
        <dbReference type="EC" id="3.4.25.1"/>
    </reaction>
</comment>
<proteinExistence type="inferred from homology"/>
<evidence type="ECO:0000256" key="5">
    <source>
        <dbReference type="ARBA" id="ARBA00022801"/>
    </source>
</evidence>
<gene>
    <name evidence="9 11" type="primary">prcB</name>
    <name evidence="11" type="ORF">RM779_07050</name>
</gene>
<dbReference type="Gene3D" id="3.60.20.10">
    <property type="entry name" value="Glutamine Phosphoribosylpyrophosphate, subunit 1, domain 1"/>
    <property type="match status" value="1"/>
</dbReference>
<dbReference type="Pfam" id="PF00227">
    <property type="entry name" value="Proteasome"/>
    <property type="match status" value="1"/>
</dbReference>
<feature type="propeptide" id="PRO_5044902934" description="Removed in mature form; by autocatalysis" evidence="9">
    <location>
        <begin position="1"/>
        <end position="53"/>
    </location>
</feature>
<feature type="chain" id="PRO_5044902933" description="Proteasome subunit beta" evidence="9">
    <location>
        <begin position="54"/>
        <end position="281"/>
    </location>
</feature>
<evidence type="ECO:0000256" key="4">
    <source>
        <dbReference type="ARBA" id="ARBA00022698"/>
    </source>
</evidence>
<keyword evidence="7 9" id="KW-0647">Proteasome</keyword>
<evidence type="ECO:0000256" key="6">
    <source>
        <dbReference type="ARBA" id="ARBA00022813"/>
    </source>
</evidence>
<dbReference type="InterPro" id="IPR023333">
    <property type="entry name" value="Proteasome_suB-type"/>
</dbReference>
<dbReference type="InterPro" id="IPR022483">
    <property type="entry name" value="PSB_actinobac"/>
</dbReference>
<evidence type="ECO:0000256" key="1">
    <source>
        <dbReference type="ARBA" id="ARBA00001198"/>
    </source>
</evidence>
<keyword evidence="3 9" id="KW-0645">Protease</keyword>
<dbReference type="PANTHER" id="PTHR32194">
    <property type="entry name" value="METALLOPROTEASE TLDD"/>
    <property type="match status" value="1"/>
</dbReference>
<evidence type="ECO:0000256" key="8">
    <source>
        <dbReference type="ARBA" id="ARBA00023145"/>
    </source>
</evidence>
<evidence type="ECO:0000256" key="2">
    <source>
        <dbReference type="ARBA" id="ARBA00022490"/>
    </source>
</evidence>
<keyword evidence="4 9" id="KW-0888">Threonine protease</keyword>